<evidence type="ECO:0000256" key="1">
    <source>
        <dbReference type="SAM" id="Phobius"/>
    </source>
</evidence>
<dbReference type="Proteomes" id="UP001165652">
    <property type="component" value="Unassembled WGS sequence"/>
</dbReference>
<evidence type="ECO:0008006" key="4">
    <source>
        <dbReference type="Google" id="ProtNLM"/>
    </source>
</evidence>
<evidence type="ECO:0000313" key="3">
    <source>
        <dbReference type="Proteomes" id="UP001165652"/>
    </source>
</evidence>
<keyword evidence="3" id="KW-1185">Reference proteome</keyword>
<dbReference type="EMBL" id="JAQQLI010000099">
    <property type="protein sequence ID" value="MDC7789906.1"/>
    <property type="molecule type" value="Genomic_DNA"/>
</dbReference>
<reference evidence="2" key="2">
    <citation type="submission" date="2023-02" db="EMBL/GenBank/DDBJ databases">
        <authorList>
            <person name="Rayyan A."/>
            <person name="Meyer T."/>
            <person name="Kyndt J.A."/>
        </authorList>
    </citation>
    <scope>NUCLEOTIDE SEQUENCE</scope>
    <source>
        <strain evidence="2">DSM 9987</strain>
    </source>
</reference>
<keyword evidence="1" id="KW-1133">Transmembrane helix</keyword>
<accession>A0ABT5JKX6</accession>
<keyword evidence="1" id="KW-0812">Transmembrane</keyword>
<organism evidence="2 3">
    <name type="scientific">Rhodoplanes tepidamans</name>
    <name type="common">Rhodoplanes cryptolactis</name>
    <dbReference type="NCBI Taxonomy" id="200616"/>
    <lineage>
        <taxon>Bacteria</taxon>
        <taxon>Pseudomonadati</taxon>
        <taxon>Pseudomonadota</taxon>
        <taxon>Alphaproteobacteria</taxon>
        <taxon>Hyphomicrobiales</taxon>
        <taxon>Nitrobacteraceae</taxon>
        <taxon>Rhodoplanes</taxon>
    </lineage>
</organism>
<proteinExistence type="predicted"/>
<keyword evidence="1" id="KW-0472">Membrane</keyword>
<feature type="transmembrane region" description="Helical" evidence="1">
    <location>
        <begin position="12"/>
        <end position="34"/>
    </location>
</feature>
<dbReference type="RefSeq" id="WP_272780727.1">
    <property type="nucleotide sequence ID" value="NZ_JAQQLI010000099.1"/>
</dbReference>
<evidence type="ECO:0000313" key="2">
    <source>
        <dbReference type="EMBL" id="MDC7789906.1"/>
    </source>
</evidence>
<comment type="caution">
    <text evidence="2">The sequence shown here is derived from an EMBL/GenBank/DDBJ whole genome shotgun (WGS) entry which is preliminary data.</text>
</comment>
<gene>
    <name evidence="2" type="ORF">PQJ73_29865</name>
</gene>
<protein>
    <recommendedName>
        <fullName evidence="4">Oxaloacetate decarboxylase gamma chain</fullName>
    </recommendedName>
</protein>
<sequence length="111" mass="11799">MSQAVLSAVSKGVFSFALMVVLAGLCALIIRGIVHLLARTQPKAPLVAPELTVPVKPVRDDSAVIAAVIAAAAQATTTPHRIVYLAEQKRSANWITEVRSRHHGGHSPYGR</sequence>
<reference evidence="2" key="1">
    <citation type="journal article" date="2023" name="Microbiol Resour">
        <title>Genome Sequences of Rhodoplanes serenus and Two Thermotolerant Strains, Rhodoplanes tepidamans and 'Rhodoplanes cryptolactis,' Further Refine the Genus.</title>
        <authorList>
            <person name="Rayyan A.A."/>
            <person name="Kyndt J.A."/>
        </authorList>
    </citation>
    <scope>NUCLEOTIDE SEQUENCE</scope>
    <source>
        <strain evidence="2">DSM 9987</strain>
    </source>
</reference>
<name>A0ABT5JKX6_RHOTP</name>